<evidence type="ECO:0000256" key="3">
    <source>
        <dbReference type="ARBA" id="ARBA00022553"/>
    </source>
</evidence>
<dbReference type="InterPro" id="IPR006162">
    <property type="entry name" value="Ppantetheine_attach_site"/>
</dbReference>
<dbReference type="GO" id="GO:0004312">
    <property type="term" value="F:fatty acid synthase activity"/>
    <property type="evidence" value="ECO:0007669"/>
    <property type="project" value="TreeGrafter"/>
</dbReference>
<dbReference type="InterPro" id="IPR016036">
    <property type="entry name" value="Malonyl_transacylase_ACP-bd"/>
</dbReference>
<dbReference type="GO" id="GO:0004315">
    <property type="term" value="F:3-oxoacyl-[acyl-carrier-protein] synthase activity"/>
    <property type="evidence" value="ECO:0007669"/>
    <property type="project" value="InterPro"/>
</dbReference>
<dbReference type="HOGENOM" id="CLU_000022_6_3_1"/>
<dbReference type="PROSITE" id="PS00012">
    <property type="entry name" value="PHOSPHOPANTETHEINE"/>
    <property type="match status" value="1"/>
</dbReference>
<feature type="domain" description="Ketosynthase family 3 (KS3)" evidence="7">
    <location>
        <begin position="397"/>
        <end position="819"/>
    </location>
</feature>
<dbReference type="SUPFAM" id="SSF47336">
    <property type="entry name" value="ACP-like"/>
    <property type="match status" value="1"/>
</dbReference>
<protein>
    <recommendedName>
        <fullName evidence="11">Carrier domain-containing protein</fullName>
    </recommendedName>
</protein>
<sequence length="1814" mass="195773">MPHFENENKTPVDQISAAFFCPQNRPPKAAYFEQVRQYLLCHPALTPFVQAIKDLPEAWSVYAQANADIASLEQGIEYTTYFREWISGSDSAALPLLERMSGIIALPLLTVLQVAQYFQYLEARAITHAQFLDETREGGVQGFCGGLLPAVAIAAASNDQEMVRYAGVSLRIALGIGAYGELGDEPAVTGPTTMALGLKEIGQADSLVTAFPGTYVSAVSDPLSVSVVGPAKQLAELKKYAEAEGVLVTELFLRGKVHNPENGDLCTELCDLVTATPSLQLPDSAALLVPLRSNMTGNILKPGVSLSHEIVRSTLVSRCEWYTLLEALAVHLRTALPSQFRHEFAMFGTGGKNCVGPMAFEKQGLKITKQDVVKYVDKKTGAAAAGARGPSLDQFPSDSIAIVGAACRLPGAKALDELWESVLKPGISRAAPIPASRFDPSRVPRNAAADDHDRKWYGNFIDDPDMFDNTFFGVSPREALFMDPQQRLLLETAYEALDASGYMRSHCRDDFDRVGCFLGSTYTEYLENTSAYSPTAYTATGTIRAFQSGKISYFFGWSGPSEVIDTACSSSMVAIHRACRAIQAGECPMALAGGVNVISGMHNFLDLGKSGFLSRTGQCKPFSAAADGYCRADGVGLVVLKSLREAVAQGDHVLGVIPSVVTNHGGLSPSITVPYSRAQTELFTRVLGASGLSKAQLSYVESHGTGTQAGDPIEIGSIREVFGDSNREEPLYIGSLKANIGHSEVAAGVGSLLKVLSMMQQSQLPPMAGFQSLNPKIPPLEPDGLAISTEVLPWKTPFKATLINSYGAAGSNSAMLCCNAPISNSSSASPTITGMQHPIFLSADCAESLHAYAARLAGYIQKTPNVRLSDLSFTLYQRRKHHKVRWVGNHADLDTLVQDLQSGLTGSFEISGSKKEKAVVLVFSGQSKQNVGLEQSWYRSFPRLRQYLHECNDMLTALGYPAILPVLFQVEAVTDIVALQCGTFAVQYATAKCWLDSGVKVEALVGHSFGELTALVISGVLSLEDGLKLVAGRASLMQTRWGTERGTMLAVHASRSVVQDLVASVSGLEIACFNSPNSQVVVGSEAAIGEAEQALQNGPGFQRIRYQRVNVSHGFHSKFTQPILEPLQDLVESMTFQEAHIPLETSTELHMESITSAHVTQHARNPVYFDEAIARLEERLGPCIWLEAGANSPIIPMAKKAVRDASQHIFIAGSSGTAKNHEVAAMTAALWREGILASFWAHISAAESGIRAIWLPPYQFRQNRHWLAYNDYVDTKPLTNGLGAVSNLPPSQPKLVTPRSRSQDSWASLCFDIHQDTRRYTDIVSGHAVRGRPLCPASLYMEAAVMAAQMIEPGPSAKAVRFENLVFQGALGINHGREVVLDMEGAGEYLTWNFSVHSSVRQQKARPTVHAKGRFGITSPADWQVYSRVIAGQAETLRANPSADRLTASRAYTLFSRVVNYGDVLRGIQQVFMVGNQAVADVVKPQVSLDGVDESTAVQVCDAVSLDTFIQVAGLLVNSSERCPSHEVYIATRIDSITVQGCNFTADNIRFTVYVMATPAPDKGDAHVALDVFVLDQNNTLVMTASGVQFTRYPIAKLEKVFEHSGLNLSAHKPSAPAVIEANERQDQVVVNGGTDEQAHAIKAQLAHPPKLMDVLQNMESLRQLGIDSLAVPKLASHLATALGYEVTESTLVGDVTVDAVEPAVTIKAGAQTKTDRTDLRMRQRILELISENSGAATGDLEETACLQDIGIDSLSVIELRSSLEGLSGKRFDHDELDLGSTVSEILKLMADGSNGVGKMDAYTNHLPTDVVAF</sequence>
<dbReference type="PANTHER" id="PTHR43775">
    <property type="entry name" value="FATTY ACID SYNTHASE"/>
    <property type="match status" value="1"/>
</dbReference>
<keyword evidence="3" id="KW-0597">Phosphoprotein</keyword>
<dbReference type="InterPro" id="IPR049551">
    <property type="entry name" value="PKS_DH_C"/>
</dbReference>
<dbReference type="InterPro" id="IPR020841">
    <property type="entry name" value="PKS_Beta-ketoAc_synthase_dom"/>
</dbReference>
<dbReference type="Gene3D" id="3.40.366.10">
    <property type="entry name" value="Malonyl-Coenzyme A Acyl Carrier Protein, domain 2"/>
    <property type="match status" value="2"/>
</dbReference>
<evidence type="ECO:0000256" key="1">
    <source>
        <dbReference type="ARBA" id="ARBA00005179"/>
    </source>
</evidence>
<feature type="region of interest" description="N-terminal hotdog fold" evidence="6">
    <location>
        <begin position="1293"/>
        <end position="1422"/>
    </location>
</feature>
<dbReference type="SMART" id="SM00825">
    <property type="entry name" value="PKS_KS"/>
    <property type="match status" value="1"/>
</dbReference>
<dbReference type="InterPro" id="IPR001227">
    <property type="entry name" value="Ac_transferase_dom_sf"/>
</dbReference>
<accession>A0A084AYK6</accession>
<keyword evidence="5" id="KW-0511">Multifunctional enzyme</keyword>
<dbReference type="SUPFAM" id="SSF52151">
    <property type="entry name" value="FabD/lysophospholipase-like"/>
    <property type="match status" value="1"/>
</dbReference>
<evidence type="ECO:0000313" key="10">
    <source>
        <dbReference type="Proteomes" id="UP000028045"/>
    </source>
</evidence>
<evidence type="ECO:0000256" key="2">
    <source>
        <dbReference type="ARBA" id="ARBA00022450"/>
    </source>
</evidence>
<dbReference type="InterPro" id="IPR016035">
    <property type="entry name" value="Acyl_Trfase/lysoPLipase"/>
</dbReference>
<dbReference type="Pfam" id="PF14765">
    <property type="entry name" value="PS-DH"/>
    <property type="match status" value="1"/>
</dbReference>
<dbReference type="PANTHER" id="PTHR43775:SF21">
    <property type="entry name" value="NON-REDUCING POLYKETIDE SYNTHASE AUSA-RELATED"/>
    <property type="match status" value="1"/>
</dbReference>
<reference evidence="9 10" key="1">
    <citation type="journal article" date="2014" name="BMC Genomics">
        <title>Comparative genome sequencing reveals chemotype-specific gene clusters in the toxigenic black mold Stachybotrys.</title>
        <authorList>
            <person name="Semeiks J."/>
            <person name="Borek D."/>
            <person name="Otwinowski Z."/>
            <person name="Grishin N.V."/>
        </authorList>
    </citation>
    <scope>NUCLEOTIDE SEQUENCE [LARGE SCALE GENOMIC DNA]</scope>
    <source>
        <strain evidence="10">CBS 109288 / IBT 7711</strain>
    </source>
</reference>
<keyword evidence="2" id="KW-0596">Phosphopantetheine</keyword>
<feature type="domain" description="PKS/mFAS DH" evidence="8">
    <location>
        <begin position="1293"/>
        <end position="1599"/>
    </location>
</feature>
<dbReference type="Gene3D" id="3.10.129.110">
    <property type="entry name" value="Polyketide synthase dehydratase"/>
    <property type="match status" value="1"/>
</dbReference>
<dbReference type="Pfam" id="PF16073">
    <property type="entry name" value="SAT"/>
    <property type="match status" value="1"/>
</dbReference>
<feature type="active site" description="Proton acceptor; for dehydratase activity" evidence="6">
    <location>
        <position position="1327"/>
    </location>
</feature>
<dbReference type="Proteomes" id="UP000028045">
    <property type="component" value="Unassembled WGS sequence"/>
</dbReference>
<dbReference type="Gene3D" id="1.10.1200.10">
    <property type="entry name" value="ACP-like"/>
    <property type="match status" value="1"/>
</dbReference>
<keyword evidence="4" id="KW-0808">Transferase</keyword>
<evidence type="ECO:0008006" key="11">
    <source>
        <dbReference type="Google" id="ProtNLM"/>
    </source>
</evidence>
<dbReference type="Pfam" id="PF00109">
    <property type="entry name" value="ketoacyl-synt"/>
    <property type="match status" value="1"/>
</dbReference>
<organism evidence="9 10">
    <name type="scientific">Stachybotrys chartarum (strain CBS 109288 / IBT 7711)</name>
    <name type="common">Toxic black mold</name>
    <name type="synonym">Stilbospora chartarum</name>
    <dbReference type="NCBI Taxonomy" id="1280523"/>
    <lineage>
        <taxon>Eukaryota</taxon>
        <taxon>Fungi</taxon>
        <taxon>Dikarya</taxon>
        <taxon>Ascomycota</taxon>
        <taxon>Pezizomycotina</taxon>
        <taxon>Sordariomycetes</taxon>
        <taxon>Hypocreomycetidae</taxon>
        <taxon>Hypocreales</taxon>
        <taxon>Stachybotryaceae</taxon>
        <taxon>Stachybotrys</taxon>
    </lineage>
</organism>
<feature type="active site" description="Proton donor; for dehydratase activity" evidence="6">
    <location>
        <position position="1507"/>
    </location>
</feature>
<dbReference type="InterPro" id="IPR049900">
    <property type="entry name" value="PKS_mFAS_DH"/>
</dbReference>
<dbReference type="InterPro" id="IPR014030">
    <property type="entry name" value="Ketoacyl_synth_N"/>
</dbReference>
<dbReference type="Pfam" id="PF00550">
    <property type="entry name" value="PP-binding"/>
    <property type="match status" value="1"/>
</dbReference>
<dbReference type="Pfam" id="PF00698">
    <property type="entry name" value="Acyl_transf_1"/>
    <property type="match status" value="1"/>
</dbReference>
<evidence type="ECO:0000259" key="8">
    <source>
        <dbReference type="PROSITE" id="PS52019"/>
    </source>
</evidence>
<proteinExistence type="predicted"/>
<dbReference type="OrthoDB" id="329835at2759"/>
<dbReference type="EMBL" id="KL648445">
    <property type="protein sequence ID" value="KEY70385.1"/>
    <property type="molecule type" value="Genomic_DNA"/>
</dbReference>
<dbReference type="GO" id="GO:0044550">
    <property type="term" value="P:secondary metabolite biosynthetic process"/>
    <property type="evidence" value="ECO:0007669"/>
    <property type="project" value="TreeGrafter"/>
</dbReference>
<dbReference type="SMART" id="SM00827">
    <property type="entry name" value="PKS_AT"/>
    <property type="match status" value="1"/>
</dbReference>
<dbReference type="Pfam" id="PF02801">
    <property type="entry name" value="Ketoacyl-synt_C"/>
    <property type="match status" value="1"/>
</dbReference>
<dbReference type="GO" id="GO:0006633">
    <property type="term" value="P:fatty acid biosynthetic process"/>
    <property type="evidence" value="ECO:0007669"/>
    <property type="project" value="InterPro"/>
</dbReference>
<dbReference type="Pfam" id="PF22621">
    <property type="entry name" value="CurL-like_PKS_C"/>
    <property type="match status" value="1"/>
</dbReference>
<evidence type="ECO:0000256" key="6">
    <source>
        <dbReference type="PROSITE-ProRule" id="PRU01363"/>
    </source>
</evidence>
<dbReference type="SUPFAM" id="SSF53901">
    <property type="entry name" value="Thiolase-like"/>
    <property type="match status" value="1"/>
</dbReference>
<comment type="pathway">
    <text evidence="1">Secondary metabolite biosynthesis.</text>
</comment>
<dbReference type="InterPro" id="IPR016039">
    <property type="entry name" value="Thiolase-like"/>
</dbReference>
<dbReference type="InterPro" id="IPR042104">
    <property type="entry name" value="PKS_dehydratase_sf"/>
</dbReference>
<dbReference type="InterPro" id="IPR009081">
    <property type="entry name" value="PP-bd_ACP"/>
</dbReference>
<dbReference type="PROSITE" id="PS00606">
    <property type="entry name" value="KS3_1"/>
    <property type="match status" value="1"/>
</dbReference>
<dbReference type="Gene3D" id="3.30.70.3290">
    <property type="match status" value="1"/>
</dbReference>
<evidence type="ECO:0000256" key="4">
    <source>
        <dbReference type="ARBA" id="ARBA00022679"/>
    </source>
</evidence>
<keyword evidence="10" id="KW-1185">Reference proteome</keyword>
<evidence type="ECO:0000313" key="9">
    <source>
        <dbReference type="EMBL" id="KEY70385.1"/>
    </source>
</evidence>
<dbReference type="InterPro" id="IPR014043">
    <property type="entry name" value="Acyl_transferase_dom"/>
</dbReference>
<gene>
    <name evidence="9" type="ORF">S7711_09359</name>
</gene>
<dbReference type="CDD" id="cd00833">
    <property type="entry name" value="PKS"/>
    <property type="match status" value="1"/>
</dbReference>
<dbReference type="PROSITE" id="PS52019">
    <property type="entry name" value="PKS_MFAS_DH"/>
    <property type="match status" value="1"/>
</dbReference>
<dbReference type="InterPro" id="IPR014031">
    <property type="entry name" value="Ketoacyl_synth_C"/>
</dbReference>
<evidence type="ECO:0000259" key="7">
    <source>
        <dbReference type="PROSITE" id="PS52004"/>
    </source>
</evidence>
<feature type="region of interest" description="C-terminal hotdog fold" evidence="6">
    <location>
        <begin position="1442"/>
        <end position="1599"/>
    </location>
</feature>
<dbReference type="InterPro" id="IPR036736">
    <property type="entry name" value="ACP-like_sf"/>
</dbReference>
<dbReference type="SUPFAM" id="SSF55048">
    <property type="entry name" value="Probable ACP-binding domain of malonyl-CoA ACP transacylase"/>
    <property type="match status" value="1"/>
</dbReference>
<dbReference type="InterPro" id="IPR032088">
    <property type="entry name" value="SAT"/>
</dbReference>
<name>A0A084AYK6_STACB</name>
<dbReference type="PROSITE" id="PS52004">
    <property type="entry name" value="KS3_2"/>
    <property type="match status" value="1"/>
</dbReference>
<dbReference type="InterPro" id="IPR050091">
    <property type="entry name" value="PKS_NRPS_Biosynth_Enz"/>
</dbReference>
<evidence type="ECO:0000256" key="5">
    <source>
        <dbReference type="ARBA" id="ARBA00023268"/>
    </source>
</evidence>
<dbReference type="Gene3D" id="3.40.47.10">
    <property type="match status" value="1"/>
</dbReference>
<dbReference type="InterPro" id="IPR018201">
    <property type="entry name" value="Ketoacyl_synth_AS"/>
</dbReference>